<feature type="binding site" evidence="6">
    <location>
        <position position="83"/>
    </location>
    <ligand>
        <name>Ca(2+)</name>
        <dbReference type="ChEBI" id="CHEBI:29108"/>
    </ligand>
</feature>
<dbReference type="PROSITE" id="PS51166">
    <property type="entry name" value="CBM20"/>
    <property type="match status" value="1"/>
</dbReference>
<dbReference type="InterPro" id="IPR017853">
    <property type="entry name" value="GH"/>
</dbReference>
<dbReference type="GO" id="GO:0046872">
    <property type="term" value="F:metal ion binding"/>
    <property type="evidence" value="ECO:0007669"/>
    <property type="project" value="UniProtKB-KW"/>
</dbReference>
<feature type="binding site" evidence="5">
    <location>
        <position position="116"/>
    </location>
    <ligand>
        <name>substrate</name>
    </ligand>
</feature>
<feature type="domain" description="CBM20" evidence="8">
    <location>
        <begin position="443"/>
        <end position="542"/>
    </location>
</feature>
<evidence type="ECO:0000256" key="6">
    <source>
        <dbReference type="PIRSR" id="PIRSR600125-3"/>
    </source>
</evidence>
<dbReference type="PRINTS" id="PR00750">
    <property type="entry name" value="BETAAMYLASE"/>
</dbReference>
<accession>A0A0D1BS68</accession>
<evidence type="ECO:0000256" key="2">
    <source>
        <dbReference type="ARBA" id="ARBA00023277"/>
    </source>
</evidence>
<dbReference type="PANTHER" id="PTHR31352">
    <property type="entry name" value="BETA-AMYLASE 1, CHLOROPLASTIC"/>
    <property type="match status" value="1"/>
</dbReference>
<keyword evidence="6" id="KW-0479">Metal-binding</keyword>
<feature type="binding site" evidence="6">
    <location>
        <position position="170"/>
    </location>
    <ligand>
        <name>Ca(2+)</name>
        <dbReference type="ChEBI" id="CHEBI:29108"/>
    </ligand>
</feature>
<keyword evidence="7" id="KW-0326">Glycosidase</keyword>
<feature type="active site" description="Proton acceptor" evidence="4">
    <location>
        <position position="391"/>
    </location>
</feature>
<dbReference type="CDD" id="cd05809">
    <property type="entry name" value="CBM20_beta_amylase"/>
    <property type="match status" value="1"/>
</dbReference>
<dbReference type="SUPFAM" id="SSF51445">
    <property type="entry name" value="(Trans)glycosidases"/>
    <property type="match status" value="1"/>
</dbReference>
<keyword evidence="7" id="KW-0378">Hydrolase</keyword>
<feature type="binding site" evidence="5">
    <location>
        <position position="124"/>
    </location>
    <ligand>
        <name>substrate</name>
    </ligand>
</feature>
<name>A0A0D1BS68_CLOBO</name>
<feature type="binding site" evidence="5">
    <location>
        <position position="315"/>
    </location>
    <ligand>
        <name>substrate</name>
    </ligand>
</feature>
<organism evidence="9 10">
    <name type="scientific">Clostridium botulinum B2 450</name>
    <dbReference type="NCBI Taxonomy" id="1379739"/>
    <lineage>
        <taxon>Bacteria</taxon>
        <taxon>Bacillati</taxon>
        <taxon>Bacillota</taxon>
        <taxon>Clostridia</taxon>
        <taxon>Eubacteriales</taxon>
        <taxon>Clostridiaceae</taxon>
        <taxon>Clostridium</taxon>
    </lineage>
</organism>
<dbReference type="InterPro" id="IPR000125">
    <property type="entry name" value="Glyco_hydro_14A_bac"/>
</dbReference>
<evidence type="ECO:0000256" key="5">
    <source>
        <dbReference type="PIRSR" id="PIRSR600125-2"/>
    </source>
</evidence>
<dbReference type="InterPro" id="IPR002044">
    <property type="entry name" value="CBM20"/>
</dbReference>
<reference evidence="9 10" key="1">
    <citation type="submission" date="2014-06" db="EMBL/GenBank/DDBJ databases">
        <title>Genome characterization of distinct group I Clostridium botulinum lineages.</title>
        <authorList>
            <person name="Giordani F."/>
            <person name="Anselmo A."/>
            <person name="Fillo S."/>
            <person name="Palozzi A.M."/>
            <person name="Fortunato A."/>
            <person name="Gentile B."/>
            <person name="Ciammaruconi A."/>
            <person name="Anniballi F."/>
            <person name="De Medici D."/>
            <person name="Lista F."/>
        </authorList>
    </citation>
    <scope>NUCLEOTIDE SEQUENCE [LARGE SCALE GENOMIC DNA]</scope>
    <source>
        <strain evidence="9 10">B2 450</strain>
    </source>
</reference>
<sequence>MDHGNKTLEKYGSFILSLVLASTLSLCFTFKAFAANMRPDYKCYVMGPLEKVDNWNDFKKQLITLKDNGVYAITTDVWWGYVESAGDNKFDWSYYKNYGDTVRAAGLKWIPIISTHECGSNVGDSVNIPLPSWLWAKDTADNMQFKDENGVYNKETLSPWWADTAKQYDELYESFASNFSSYKDIIAKIYLSSGPAGELRFPSYNPSTGWSRGFLQCYTKAAKLDFQNAMKNKYNTISRLNSKWGTSLKNFEEINPPTDGDNFFINGYKTTYGNDFLTWYQGVLIKHLSNIATKAHNRLDSVFGVTIGAKVSGVHWLMNSPNMPHAAEYCAGYYNYNTLLDQFKKSNLDLTFTCLEKEDSNSYNYPYSAPKSLVINITNLAREKGIKYFGENASDIYNNKKAYENCAEMLFNYDFSGFTLLRLKNIVNYNGTPTAEMAPFADILAIKPVPVTFTVNNVNLESDENLYLAGSRWEMANWSTEFYPLQFKNNNGSYTITTYLAEGHNYEFKAIKKNNNGNVIWQGGYNQFYNVSKGGDSHTWSW</sequence>
<comment type="similarity">
    <text evidence="1 7">Belongs to the glycosyl hydrolase 14 family.</text>
</comment>
<dbReference type="PANTHER" id="PTHR31352:SF1">
    <property type="entry name" value="BETA-AMYLASE 3, CHLOROPLASTIC"/>
    <property type="match status" value="1"/>
</dbReference>
<feature type="binding site" evidence="5">
    <location>
        <position position="310"/>
    </location>
    <ligand>
        <name>substrate</name>
    </ligand>
</feature>
<evidence type="ECO:0000256" key="7">
    <source>
        <dbReference type="RuleBase" id="RU000509"/>
    </source>
</evidence>
<dbReference type="RefSeq" id="WP_043031753.1">
    <property type="nucleotide sequence ID" value="NZ_JXSU01000007.1"/>
</dbReference>
<dbReference type="AlphaFoldDB" id="A0A0D1BS68"/>
<dbReference type="SMART" id="SM01065">
    <property type="entry name" value="CBM_2"/>
    <property type="match status" value="1"/>
</dbReference>
<gene>
    <name evidence="9" type="ORF">N495_06205</name>
</gene>
<proteinExistence type="inferred from homology"/>
<comment type="catalytic activity">
    <reaction evidence="7">
        <text>Hydrolysis of (1-&gt;4)-alpha-D-glucosidic linkages in polysaccharides so as to remove successive maltose units from the non-reducing ends of the chains.</text>
        <dbReference type="EC" id="3.2.1.2"/>
    </reaction>
</comment>
<dbReference type="GO" id="GO:0000272">
    <property type="term" value="P:polysaccharide catabolic process"/>
    <property type="evidence" value="ECO:0007669"/>
    <property type="project" value="UniProtKB-KW"/>
</dbReference>
<dbReference type="GO" id="GO:2001070">
    <property type="term" value="F:starch binding"/>
    <property type="evidence" value="ECO:0007669"/>
    <property type="project" value="InterPro"/>
</dbReference>
<dbReference type="PATRIC" id="fig|1379739.3.peg.1571"/>
<feature type="binding site" evidence="6">
    <location>
        <position position="87"/>
    </location>
    <ligand>
        <name>Ca(2+)</name>
        <dbReference type="ChEBI" id="CHEBI:29108"/>
    </ligand>
</feature>
<feature type="binding site" evidence="5">
    <location>
        <position position="76"/>
    </location>
    <ligand>
        <name>substrate</name>
    </ligand>
</feature>
<evidence type="ECO:0000256" key="3">
    <source>
        <dbReference type="ARBA" id="ARBA00023326"/>
    </source>
</evidence>
<dbReference type="HOGENOM" id="CLU_016754_6_0_9"/>
<dbReference type="Pfam" id="PF00686">
    <property type="entry name" value="CBM_20"/>
    <property type="match status" value="1"/>
</dbReference>
<evidence type="ECO:0000256" key="1">
    <source>
        <dbReference type="ARBA" id="ARBA00005652"/>
    </source>
</evidence>
<dbReference type="Proteomes" id="UP000032250">
    <property type="component" value="Unassembled WGS sequence"/>
</dbReference>
<dbReference type="InterPro" id="IPR034835">
    <property type="entry name" value="CBM20_beta_amylase"/>
</dbReference>
<dbReference type="GO" id="GO:0016161">
    <property type="term" value="F:beta-amylase activity"/>
    <property type="evidence" value="ECO:0007669"/>
    <property type="project" value="UniProtKB-EC"/>
</dbReference>
<keyword evidence="6" id="KW-0106">Calcium</keyword>
<evidence type="ECO:0000313" key="10">
    <source>
        <dbReference type="Proteomes" id="UP000032250"/>
    </source>
</evidence>
<protein>
    <recommendedName>
        <fullName evidence="7">Beta-amylase</fullName>
        <ecNumber evidence="7">3.2.1.2</ecNumber>
    </recommendedName>
</protein>
<dbReference type="PRINTS" id="PR00841">
    <property type="entry name" value="GLHYDLASE14A"/>
</dbReference>
<feature type="binding site" evidence="5">
    <location>
        <begin position="392"/>
        <end position="393"/>
    </location>
    <ligand>
        <name>substrate</name>
    </ligand>
</feature>
<dbReference type="InterPro" id="IPR013783">
    <property type="entry name" value="Ig-like_fold"/>
</dbReference>
<keyword evidence="3 7" id="KW-0624">Polysaccharide degradation</keyword>
<keyword evidence="2 7" id="KW-0119">Carbohydrate metabolism</keyword>
<dbReference type="OrthoDB" id="9805159at2"/>
<feature type="active site" description="Proton donor" evidence="4">
    <location>
        <position position="198"/>
    </location>
</feature>
<dbReference type="EC" id="3.2.1.2" evidence="7"/>
<dbReference type="Gene3D" id="2.60.40.10">
    <property type="entry name" value="Immunoglobulins"/>
    <property type="match status" value="1"/>
</dbReference>
<dbReference type="EMBL" id="JXSU01000007">
    <property type="protein sequence ID" value="KIS23195.1"/>
    <property type="molecule type" value="Genomic_DNA"/>
</dbReference>
<evidence type="ECO:0000259" key="8">
    <source>
        <dbReference type="PROSITE" id="PS51166"/>
    </source>
</evidence>
<comment type="caution">
    <text evidence="9">The sequence shown here is derived from an EMBL/GenBank/DDBJ whole genome shotgun (WGS) entry which is preliminary data.</text>
</comment>
<feature type="binding site" evidence="5">
    <location>
        <position position="422"/>
    </location>
    <ligand>
        <name>substrate</name>
    </ligand>
</feature>
<comment type="cofactor">
    <cofactor evidence="6">
        <name>Ca(2+)</name>
        <dbReference type="ChEBI" id="CHEBI:29108"/>
    </cofactor>
    <text evidence="6">Binds 1 Ca(2+) ion per subunit.</text>
</comment>
<evidence type="ECO:0000256" key="4">
    <source>
        <dbReference type="PIRSR" id="PIRSR600125-1"/>
    </source>
</evidence>
<dbReference type="InterPro" id="IPR001554">
    <property type="entry name" value="Glyco_hydro_14"/>
</dbReference>
<evidence type="ECO:0000313" key="9">
    <source>
        <dbReference type="EMBL" id="KIS23195.1"/>
    </source>
</evidence>
<dbReference type="Pfam" id="PF01373">
    <property type="entry name" value="Glyco_hydro_14"/>
    <property type="match status" value="1"/>
</dbReference>
<feature type="binding site" evidence="5">
    <location>
        <position position="353"/>
    </location>
    <ligand>
        <name>substrate</name>
    </ligand>
</feature>
<dbReference type="Gene3D" id="3.20.20.80">
    <property type="entry name" value="Glycosidases"/>
    <property type="match status" value="1"/>
</dbReference>